<dbReference type="Proteomes" id="UP000886129">
    <property type="component" value="Unassembled WGS sequence"/>
</dbReference>
<feature type="non-terminal residue" evidence="2">
    <location>
        <position position="1"/>
    </location>
</feature>
<gene>
    <name evidence="2" type="ORF">ENL26_04105</name>
</gene>
<comment type="caution">
    <text evidence="2">The sequence shown here is derived from an EMBL/GenBank/DDBJ whole genome shotgun (WGS) entry which is preliminary data.</text>
</comment>
<evidence type="ECO:0000313" key="2">
    <source>
        <dbReference type="EMBL" id="HHF08928.1"/>
    </source>
</evidence>
<name>A0A7C5I211_9BACT</name>
<dbReference type="PANTHER" id="PTHR40068:SF1">
    <property type="entry name" value="TRANSCRIPTION REPRESSOR NIAR-RELATED"/>
    <property type="match status" value="1"/>
</dbReference>
<dbReference type="PANTHER" id="PTHR40068">
    <property type="entry name" value="TRANSCRIPTION REPRESSOR NIAR-RELATED"/>
    <property type="match status" value="1"/>
</dbReference>
<proteinExistence type="predicted"/>
<evidence type="ECO:0000259" key="1">
    <source>
        <dbReference type="Pfam" id="PF02829"/>
    </source>
</evidence>
<dbReference type="Gene3D" id="3.30.1340.20">
    <property type="entry name" value="3H domain"/>
    <property type="match status" value="1"/>
</dbReference>
<dbReference type="SUPFAM" id="SSF75500">
    <property type="entry name" value="Putative transcriptional regulator TM1602, C-terminal domain"/>
    <property type="match status" value="1"/>
</dbReference>
<accession>A0A7C5I211</accession>
<dbReference type="Pfam" id="PF02829">
    <property type="entry name" value="3H"/>
    <property type="match status" value="1"/>
</dbReference>
<dbReference type="InterPro" id="IPR004173">
    <property type="entry name" value="3H_domain"/>
</dbReference>
<dbReference type="InterPro" id="IPR026043">
    <property type="entry name" value="NadR"/>
</dbReference>
<dbReference type="InterPro" id="IPR035922">
    <property type="entry name" value="3H_dom_sf"/>
</dbReference>
<reference evidence="2" key="1">
    <citation type="journal article" date="2020" name="mSystems">
        <title>Genome- and Community-Level Interaction Insights into Carbon Utilization and Element Cycling Functions of Hydrothermarchaeota in Hydrothermal Sediment.</title>
        <authorList>
            <person name="Zhou Z."/>
            <person name="Liu Y."/>
            <person name="Xu W."/>
            <person name="Pan J."/>
            <person name="Luo Z.H."/>
            <person name="Li M."/>
        </authorList>
    </citation>
    <scope>NUCLEOTIDE SEQUENCE [LARGE SCALE GENOMIC DNA]</scope>
    <source>
        <strain evidence="2">HyVt-80</strain>
    </source>
</reference>
<dbReference type="AlphaFoldDB" id="A0A7C5I211"/>
<protein>
    <submittedName>
        <fullName evidence="2">Transcription repressor NadR</fullName>
    </submittedName>
</protein>
<organism evidence="2">
    <name type="scientific">Kosmotoga arenicorallina</name>
    <dbReference type="NCBI Taxonomy" id="688066"/>
    <lineage>
        <taxon>Bacteria</taxon>
        <taxon>Thermotogati</taxon>
        <taxon>Thermotogota</taxon>
        <taxon>Thermotogae</taxon>
        <taxon>Kosmotogales</taxon>
        <taxon>Kosmotogaceae</taxon>
        <taxon>Kosmotoga</taxon>
    </lineage>
</organism>
<feature type="domain" description="3H" evidence="1">
    <location>
        <begin position="1"/>
        <end position="62"/>
    </location>
</feature>
<dbReference type="EMBL" id="DRTH01000247">
    <property type="protein sequence ID" value="HHF08928.1"/>
    <property type="molecule type" value="Genomic_DNA"/>
</dbReference>
<sequence length="65" mass="7254">PIYGELRGMLDIETEEDVVRFIGRLKTSNASPLLELSGGVHLHTLEAKDEATMSRVLNAIKEYLI</sequence>
<dbReference type="GO" id="GO:0036094">
    <property type="term" value="F:small molecule binding"/>
    <property type="evidence" value="ECO:0007669"/>
    <property type="project" value="InterPro"/>
</dbReference>